<organism evidence="2 3">
    <name type="scientific">Sphingomonas immobilis</name>
    <dbReference type="NCBI Taxonomy" id="3063997"/>
    <lineage>
        <taxon>Bacteria</taxon>
        <taxon>Pseudomonadati</taxon>
        <taxon>Pseudomonadota</taxon>
        <taxon>Alphaproteobacteria</taxon>
        <taxon>Sphingomonadales</taxon>
        <taxon>Sphingomonadaceae</taxon>
        <taxon>Sphingomonas</taxon>
    </lineage>
</organism>
<evidence type="ECO:0000256" key="1">
    <source>
        <dbReference type="SAM" id="SignalP"/>
    </source>
</evidence>
<accession>A0ABT9A3V2</accession>
<sequence length="175" mass="18153">MRTISLILATSLIAAPVPVLAGQQQDSVGRAATEPLRVTRIKDDKIPEVLQYAATAPYSDAHTGNCAAIASEITALDKALGRDVDADPVKKGESSAVAAAGARALVNTLIPGLGLVKVLTGADKQQRRVEAAVYAGSIRRGYLKGLGLAKRCRMPAAPAPAAVAARPELLYTNDD</sequence>
<dbReference type="RefSeq" id="WP_304562921.1">
    <property type="nucleotide sequence ID" value="NZ_JAUQSZ010000017.1"/>
</dbReference>
<reference evidence="2" key="1">
    <citation type="submission" date="2023-07" db="EMBL/GenBank/DDBJ databases">
        <authorList>
            <person name="Kim M.K."/>
        </authorList>
    </citation>
    <scope>NUCLEOTIDE SEQUENCE</scope>
    <source>
        <strain evidence="2">CA1-15</strain>
    </source>
</reference>
<keyword evidence="1" id="KW-0732">Signal</keyword>
<dbReference type="EMBL" id="JAUQSZ010000017">
    <property type="protein sequence ID" value="MDO7844524.1"/>
    <property type="molecule type" value="Genomic_DNA"/>
</dbReference>
<feature type="chain" id="PRO_5046509590" evidence="1">
    <location>
        <begin position="22"/>
        <end position="175"/>
    </location>
</feature>
<gene>
    <name evidence="2" type="ORF">Q5H94_19495</name>
</gene>
<dbReference type="Proteomes" id="UP001176468">
    <property type="component" value="Unassembled WGS sequence"/>
</dbReference>
<evidence type="ECO:0000313" key="3">
    <source>
        <dbReference type="Proteomes" id="UP001176468"/>
    </source>
</evidence>
<proteinExistence type="predicted"/>
<protein>
    <submittedName>
        <fullName evidence="2">Uncharacterized protein</fullName>
    </submittedName>
</protein>
<keyword evidence="3" id="KW-1185">Reference proteome</keyword>
<evidence type="ECO:0000313" key="2">
    <source>
        <dbReference type="EMBL" id="MDO7844524.1"/>
    </source>
</evidence>
<comment type="caution">
    <text evidence="2">The sequence shown here is derived from an EMBL/GenBank/DDBJ whole genome shotgun (WGS) entry which is preliminary data.</text>
</comment>
<name>A0ABT9A3V2_9SPHN</name>
<feature type="signal peptide" evidence="1">
    <location>
        <begin position="1"/>
        <end position="21"/>
    </location>
</feature>